<dbReference type="PROSITE" id="PS50949">
    <property type="entry name" value="HTH_GNTR"/>
    <property type="match status" value="1"/>
</dbReference>
<dbReference type="Pfam" id="PF00392">
    <property type="entry name" value="GntR"/>
    <property type="match status" value="1"/>
</dbReference>
<evidence type="ECO:0000313" key="6">
    <source>
        <dbReference type="Proteomes" id="UP001596392"/>
    </source>
</evidence>
<dbReference type="Proteomes" id="UP001596392">
    <property type="component" value="Unassembled WGS sequence"/>
</dbReference>
<protein>
    <submittedName>
        <fullName evidence="5">FadR/GntR family transcriptional regulator</fullName>
    </submittedName>
</protein>
<evidence type="ECO:0000256" key="3">
    <source>
        <dbReference type="ARBA" id="ARBA00023163"/>
    </source>
</evidence>
<dbReference type="InterPro" id="IPR011711">
    <property type="entry name" value="GntR_C"/>
</dbReference>
<dbReference type="SMART" id="SM00895">
    <property type="entry name" value="FCD"/>
    <property type="match status" value="1"/>
</dbReference>
<evidence type="ECO:0000256" key="2">
    <source>
        <dbReference type="ARBA" id="ARBA00023125"/>
    </source>
</evidence>
<dbReference type="SMART" id="SM00345">
    <property type="entry name" value="HTH_GNTR"/>
    <property type="match status" value="1"/>
</dbReference>
<accession>A0ABW2H6A6</accession>
<evidence type="ECO:0000259" key="4">
    <source>
        <dbReference type="PROSITE" id="PS50949"/>
    </source>
</evidence>
<dbReference type="PANTHER" id="PTHR43537">
    <property type="entry name" value="TRANSCRIPTIONAL REGULATOR, GNTR FAMILY"/>
    <property type="match status" value="1"/>
</dbReference>
<dbReference type="Gene3D" id="1.10.10.10">
    <property type="entry name" value="Winged helix-like DNA-binding domain superfamily/Winged helix DNA-binding domain"/>
    <property type="match status" value="1"/>
</dbReference>
<reference evidence="6" key="1">
    <citation type="journal article" date="2019" name="Int. J. Syst. Evol. Microbiol.">
        <title>The Global Catalogue of Microorganisms (GCM) 10K type strain sequencing project: providing services to taxonomists for standard genome sequencing and annotation.</title>
        <authorList>
            <consortium name="The Broad Institute Genomics Platform"/>
            <consortium name="The Broad Institute Genome Sequencing Center for Infectious Disease"/>
            <person name="Wu L."/>
            <person name="Ma J."/>
        </authorList>
    </citation>
    <scope>NUCLEOTIDE SEQUENCE [LARGE SCALE GENOMIC DNA]</scope>
    <source>
        <strain evidence="6">CGMCC 1.9106</strain>
    </source>
</reference>
<feature type="domain" description="HTH gntR-type" evidence="4">
    <location>
        <begin position="4"/>
        <end position="72"/>
    </location>
</feature>
<dbReference type="InterPro" id="IPR008920">
    <property type="entry name" value="TF_FadR/GntR_C"/>
</dbReference>
<sequence length="232" mass="25129">MARDSLVDALVTRIRDDILTLRYPPGSMLPAERELAAGYGVTRTTLKHALVRLAQAGLVETRHGVGTAVLDYRRRGGPELLPLLLSHSLNDPAGPDVGWLDEIFEVRADIGTRITALAAQRRTAADLQKLHDQHAAVGAAPDADSAQIAESELHRMLAEASGNRVYVLMVNSLMHTYLEVRYLFQAPFVDPVAAGHRLTPLLAAVSAGDATAARAAAARYLEQTRRLMLGEI</sequence>
<dbReference type="Gene3D" id="1.20.120.530">
    <property type="entry name" value="GntR ligand-binding domain-like"/>
    <property type="match status" value="1"/>
</dbReference>
<dbReference type="CDD" id="cd07377">
    <property type="entry name" value="WHTH_GntR"/>
    <property type="match status" value="1"/>
</dbReference>
<keyword evidence="3" id="KW-0804">Transcription</keyword>
<dbReference type="EMBL" id="JBHTAC010000058">
    <property type="protein sequence ID" value="MFC7247503.1"/>
    <property type="molecule type" value="Genomic_DNA"/>
</dbReference>
<evidence type="ECO:0000313" key="5">
    <source>
        <dbReference type="EMBL" id="MFC7247503.1"/>
    </source>
</evidence>
<name>A0ABW2H6A6_9ACTN</name>
<proteinExistence type="predicted"/>
<dbReference type="SUPFAM" id="SSF46785">
    <property type="entry name" value="Winged helix' DNA-binding domain"/>
    <property type="match status" value="1"/>
</dbReference>
<dbReference type="PRINTS" id="PR00035">
    <property type="entry name" value="HTHGNTR"/>
</dbReference>
<dbReference type="InterPro" id="IPR000524">
    <property type="entry name" value="Tscrpt_reg_HTH_GntR"/>
</dbReference>
<dbReference type="PANTHER" id="PTHR43537:SF52">
    <property type="entry name" value="FATTY ACID METABOLISM REGULATOR PROTEIN"/>
    <property type="match status" value="1"/>
</dbReference>
<dbReference type="InterPro" id="IPR036388">
    <property type="entry name" value="WH-like_DNA-bd_sf"/>
</dbReference>
<keyword evidence="6" id="KW-1185">Reference proteome</keyword>
<gene>
    <name evidence="5" type="ORF">ACFQO7_34005</name>
</gene>
<keyword evidence="2" id="KW-0238">DNA-binding</keyword>
<dbReference type="RefSeq" id="WP_376810228.1">
    <property type="nucleotide sequence ID" value="NZ_JBHTAC010000058.1"/>
</dbReference>
<dbReference type="InterPro" id="IPR036390">
    <property type="entry name" value="WH_DNA-bd_sf"/>
</dbReference>
<keyword evidence="1" id="KW-0805">Transcription regulation</keyword>
<evidence type="ECO:0000256" key="1">
    <source>
        <dbReference type="ARBA" id="ARBA00023015"/>
    </source>
</evidence>
<organism evidence="5 6">
    <name type="scientific">Catellatospora aurea</name>
    <dbReference type="NCBI Taxonomy" id="1337874"/>
    <lineage>
        <taxon>Bacteria</taxon>
        <taxon>Bacillati</taxon>
        <taxon>Actinomycetota</taxon>
        <taxon>Actinomycetes</taxon>
        <taxon>Micromonosporales</taxon>
        <taxon>Micromonosporaceae</taxon>
        <taxon>Catellatospora</taxon>
    </lineage>
</organism>
<dbReference type="SUPFAM" id="SSF48008">
    <property type="entry name" value="GntR ligand-binding domain-like"/>
    <property type="match status" value="1"/>
</dbReference>
<dbReference type="Pfam" id="PF07729">
    <property type="entry name" value="FCD"/>
    <property type="match status" value="1"/>
</dbReference>
<comment type="caution">
    <text evidence="5">The sequence shown here is derived from an EMBL/GenBank/DDBJ whole genome shotgun (WGS) entry which is preliminary data.</text>
</comment>